<dbReference type="AlphaFoldDB" id="A0A1I4FM26"/>
<keyword evidence="2" id="KW-1185">Reference proteome</keyword>
<dbReference type="RefSeq" id="WP_131803825.1">
    <property type="nucleotide sequence ID" value="NZ_FOSV01000010.1"/>
</dbReference>
<dbReference type="STRING" id="414703.SAMN04488125_11095"/>
<protein>
    <submittedName>
        <fullName evidence="1">Uncharacterized protein</fullName>
    </submittedName>
</protein>
<accession>A0A1I4FM26</accession>
<proteinExistence type="predicted"/>
<dbReference type="EMBL" id="FOSV01000010">
    <property type="protein sequence ID" value="SFL18519.1"/>
    <property type="molecule type" value="Genomic_DNA"/>
</dbReference>
<gene>
    <name evidence="1" type="ORF">SAMN04488125_11095</name>
</gene>
<name>A0A1I4FM26_9HYPH</name>
<evidence type="ECO:0000313" key="1">
    <source>
        <dbReference type="EMBL" id="SFL18519.1"/>
    </source>
</evidence>
<organism evidence="1 2">
    <name type="scientific">Methylorubrum salsuginis</name>
    <dbReference type="NCBI Taxonomy" id="414703"/>
    <lineage>
        <taxon>Bacteria</taxon>
        <taxon>Pseudomonadati</taxon>
        <taxon>Pseudomonadota</taxon>
        <taxon>Alphaproteobacteria</taxon>
        <taxon>Hyphomicrobiales</taxon>
        <taxon>Methylobacteriaceae</taxon>
        <taxon>Methylorubrum</taxon>
    </lineage>
</organism>
<evidence type="ECO:0000313" key="2">
    <source>
        <dbReference type="Proteomes" id="UP000198804"/>
    </source>
</evidence>
<dbReference type="Proteomes" id="UP000198804">
    <property type="component" value="Unassembled WGS sequence"/>
</dbReference>
<dbReference type="OrthoDB" id="8265612at2"/>
<sequence length="115" mass="12566">MTPAAAIAMLDQEIREHGQDVVLRRPVANAAAIEKPSRAFVRGYRPDELAGGLQQGDTQVVLSPTGLPVEFADADATRLRKLDRIIFDGRTRTVKFVEPVRIAGTLVRMNVTVEG</sequence>
<reference evidence="2" key="1">
    <citation type="submission" date="2016-10" db="EMBL/GenBank/DDBJ databases">
        <authorList>
            <person name="Varghese N."/>
            <person name="Submissions S."/>
        </authorList>
    </citation>
    <scope>NUCLEOTIDE SEQUENCE [LARGE SCALE GENOMIC DNA]</scope>
    <source>
        <strain evidence="2">CGMCC 1.6474</strain>
    </source>
</reference>